<feature type="compositionally biased region" description="Low complexity" evidence="1">
    <location>
        <begin position="196"/>
        <end position="219"/>
    </location>
</feature>
<comment type="caution">
    <text evidence="2">The sequence shown here is derived from an EMBL/GenBank/DDBJ whole genome shotgun (WGS) entry which is preliminary data.</text>
</comment>
<sequence length="265" mass="26146">MSSTVQETKVEKIKAAFARLLEAQGHTGGAGGPGAAMLRGALEQLTSVVKRAGEGEEPSGMADQIRSITALLSAASGVASHGYELREMNQEAFISYAKAEVAKALAGGLNAEQLDALRTSIEIAKAGFADGVAESIQFPVAVAEVAGEGSGAGDGGADDGVAAGDGDAGDDGDGDAAGDNDVGEGAGDGDGDAAGDNDASAAGDGDAGDAAAGDAAAAGDGDGEVTERAEWPADMNTESFMKGEPIQKADLPFGHDPWHKQPEGD</sequence>
<dbReference type="EMBL" id="LAZR01000367">
    <property type="protein sequence ID" value="KKN72187.1"/>
    <property type="molecule type" value="Genomic_DNA"/>
</dbReference>
<proteinExistence type="predicted"/>
<name>A0A0F9TB49_9ZZZZ</name>
<protein>
    <submittedName>
        <fullName evidence="2">Uncharacterized protein</fullName>
    </submittedName>
</protein>
<gene>
    <name evidence="2" type="ORF">LCGC14_0413240</name>
</gene>
<evidence type="ECO:0000256" key="1">
    <source>
        <dbReference type="SAM" id="MobiDB-lite"/>
    </source>
</evidence>
<feature type="compositionally biased region" description="Acidic residues" evidence="1">
    <location>
        <begin position="167"/>
        <end position="195"/>
    </location>
</feature>
<feature type="region of interest" description="Disordered" evidence="1">
    <location>
        <begin position="148"/>
        <end position="265"/>
    </location>
</feature>
<accession>A0A0F9TB49</accession>
<reference evidence="2" key="1">
    <citation type="journal article" date="2015" name="Nature">
        <title>Complex archaea that bridge the gap between prokaryotes and eukaryotes.</title>
        <authorList>
            <person name="Spang A."/>
            <person name="Saw J.H."/>
            <person name="Jorgensen S.L."/>
            <person name="Zaremba-Niedzwiedzka K."/>
            <person name="Martijn J."/>
            <person name="Lind A.E."/>
            <person name="van Eijk R."/>
            <person name="Schleper C."/>
            <person name="Guy L."/>
            <person name="Ettema T.J."/>
        </authorList>
    </citation>
    <scope>NUCLEOTIDE SEQUENCE</scope>
</reference>
<organism evidence="2">
    <name type="scientific">marine sediment metagenome</name>
    <dbReference type="NCBI Taxonomy" id="412755"/>
    <lineage>
        <taxon>unclassified sequences</taxon>
        <taxon>metagenomes</taxon>
        <taxon>ecological metagenomes</taxon>
    </lineage>
</organism>
<evidence type="ECO:0000313" key="2">
    <source>
        <dbReference type="EMBL" id="KKN72187.1"/>
    </source>
</evidence>
<dbReference type="AlphaFoldDB" id="A0A0F9TB49"/>
<feature type="compositionally biased region" description="Basic and acidic residues" evidence="1">
    <location>
        <begin position="256"/>
        <end position="265"/>
    </location>
</feature>